<name>A0A0A9G0V2_ARUDO</name>
<proteinExistence type="predicted"/>
<protein>
    <submittedName>
        <fullName evidence="2">Uncharacterized protein</fullName>
    </submittedName>
</protein>
<organism evidence="2">
    <name type="scientific">Arundo donax</name>
    <name type="common">Giant reed</name>
    <name type="synonym">Donax arundinaceus</name>
    <dbReference type="NCBI Taxonomy" id="35708"/>
    <lineage>
        <taxon>Eukaryota</taxon>
        <taxon>Viridiplantae</taxon>
        <taxon>Streptophyta</taxon>
        <taxon>Embryophyta</taxon>
        <taxon>Tracheophyta</taxon>
        <taxon>Spermatophyta</taxon>
        <taxon>Magnoliopsida</taxon>
        <taxon>Liliopsida</taxon>
        <taxon>Poales</taxon>
        <taxon>Poaceae</taxon>
        <taxon>PACMAD clade</taxon>
        <taxon>Arundinoideae</taxon>
        <taxon>Arundineae</taxon>
        <taxon>Arundo</taxon>
    </lineage>
</organism>
<reference evidence="2" key="2">
    <citation type="journal article" date="2015" name="Data Brief">
        <title>Shoot transcriptome of the giant reed, Arundo donax.</title>
        <authorList>
            <person name="Barrero R.A."/>
            <person name="Guerrero F.D."/>
            <person name="Moolhuijzen P."/>
            <person name="Goolsby J.A."/>
            <person name="Tidwell J."/>
            <person name="Bellgard S.E."/>
            <person name="Bellgard M.I."/>
        </authorList>
    </citation>
    <scope>NUCLEOTIDE SEQUENCE</scope>
    <source>
        <tissue evidence="2">Shoot tissue taken approximately 20 cm above the soil surface</tissue>
    </source>
</reference>
<dbReference type="AlphaFoldDB" id="A0A0A9G0V2"/>
<evidence type="ECO:0000313" key="2">
    <source>
        <dbReference type="EMBL" id="JAE18117.1"/>
    </source>
</evidence>
<sequence>MRALASPPSAGPGAGGSVRSSRVSEPE</sequence>
<evidence type="ECO:0000256" key="1">
    <source>
        <dbReference type="SAM" id="MobiDB-lite"/>
    </source>
</evidence>
<dbReference type="EMBL" id="GBRH01179779">
    <property type="protein sequence ID" value="JAE18117.1"/>
    <property type="molecule type" value="Transcribed_RNA"/>
</dbReference>
<feature type="region of interest" description="Disordered" evidence="1">
    <location>
        <begin position="1"/>
        <end position="27"/>
    </location>
</feature>
<accession>A0A0A9G0V2</accession>
<reference evidence="2" key="1">
    <citation type="submission" date="2014-09" db="EMBL/GenBank/DDBJ databases">
        <authorList>
            <person name="Magalhaes I.L.F."/>
            <person name="Oliveira U."/>
            <person name="Santos F.R."/>
            <person name="Vidigal T.H.D.A."/>
            <person name="Brescovit A.D."/>
            <person name="Santos A.J."/>
        </authorList>
    </citation>
    <scope>NUCLEOTIDE SEQUENCE</scope>
    <source>
        <tissue evidence="2">Shoot tissue taken approximately 20 cm above the soil surface</tissue>
    </source>
</reference>